<gene>
    <name evidence="1" type="ORF">SAMN05421788_11583</name>
</gene>
<proteinExistence type="predicted"/>
<dbReference type="Proteomes" id="UP000186917">
    <property type="component" value="Unassembled WGS sequence"/>
</dbReference>
<evidence type="ECO:0000313" key="1">
    <source>
        <dbReference type="EMBL" id="SIT34266.1"/>
    </source>
</evidence>
<protein>
    <submittedName>
        <fullName evidence="1">Uncharacterized protein</fullName>
    </submittedName>
</protein>
<name>A0A173MC01_9BACT</name>
<dbReference type="OrthoDB" id="678760at2"/>
<keyword evidence="2" id="KW-1185">Reference proteome</keyword>
<dbReference type="KEGG" id="fln:FLA_1082"/>
<dbReference type="STRING" id="477680.SAMN05421788_11583"/>
<dbReference type="RefSeq" id="WP_076382647.1">
    <property type="nucleotide sequence ID" value="NZ_AP017422.1"/>
</dbReference>
<dbReference type="AlphaFoldDB" id="A0A173MC01"/>
<dbReference type="EMBL" id="FTOR01000015">
    <property type="protein sequence ID" value="SIT34266.1"/>
    <property type="molecule type" value="Genomic_DNA"/>
</dbReference>
<accession>A0A173MC01</accession>
<evidence type="ECO:0000313" key="2">
    <source>
        <dbReference type="Proteomes" id="UP000186917"/>
    </source>
</evidence>
<organism evidence="1 2">
    <name type="scientific">Filimonas lacunae</name>
    <dbReference type="NCBI Taxonomy" id="477680"/>
    <lineage>
        <taxon>Bacteria</taxon>
        <taxon>Pseudomonadati</taxon>
        <taxon>Bacteroidota</taxon>
        <taxon>Chitinophagia</taxon>
        <taxon>Chitinophagales</taxon>
        <taxon>Chitinophagaceae</taxon>
        <taxon>Filimonas</taxon>
    </lineage>
</organism>
<sequence>MNTIITKKEIHVPVDVLIQVSDVFLREDITNTIIGTEEADHAIVFEVEYEKGQRDAIHEVEDIISDYHENDEEEEDDDDEDED</sequence>
<reference evidence="2" key="1">
    <citation type="submission" date="2017-01" db="EMBL/GenBank/DDBJ databases">
        <authorList>
            <person name="Varghese N."/>
            <person name="Submissions S."/>
        </authorList>
    </citation>
    <scope>NUCLEOTIDE SEQUENCE [LARGE SCALE GENOMIC DNA]</scope>
    <source>
        <strain evidence="2">DSM 21054</strain>
    </source>
</reference>